<evidence type="ECO:0000256" key="8">
    <source>
        <dbReference type="ARBA" id="ARBA00066387"/>
    </source>
</evidence>
<evidence type="ECO:0000256" key="3">
    <source>
        <dbReference type="ARBA" id="ARBA00022840"/>
    </source>
</evidence>
<keyword evidence="2" id="KW-0547">Nucleotide-binding</keyword>
<accession>A0A0W1R8M2</accession>
<dbReference type="OrthoDB" id="24644at2157"/>
<sequence length="465" mass="48556">MSRRNGSGETGKDAAIRVDDLVVELGGVSVLDGVDATVERGTFVGLVGPNGAGKSTLLRSVSGLLRPARGSIVVDGVSIAGRSSKAVSRLVATVPQNTSLSFDFDVRETVAMGRSPHLGRFERFGDDDERAVSEAMARTDVSQFADRSVTAVSGGERQRVLLARALAQDAPVLLLDEPTASLDINHQVRTLELVRDLVASGKTVVAAIHDLNLAAHYCDELLLLGDGQVLASGDPESVLTEANLETAFDANAVVSRHPVTGSVYVTALPENHRGDREGRVHVVGGGGSAARLLYLLDAAGYDVSVGALNEGDSDTETARSLGLDTVTVPPFAAVDAETQTAVESRVRDADVTVVADVEIGDGNRANLDAVRAARSLVLVEERPFAERNYAGAAAAETYAELRERATVVSPSRVVGAVAAAVDEAQNPTDAGRNSDATRSAQSSQSSHSSHSSQSSQSSRSSDHRS</sequence>
<dbReference type="GO" id="GO:0016887">
    <property type="term" value="F:ATP hydrolysis activity"/>
    <property type="evidence" value="ECO:0007669"/>
    <property type="project" value="InterPro"/>
</dbReference>
<evidence type="ECO:0000256" key="11">
    <source>
        <dbReference type="SAM" id="MobiDB-lite"/>
    </source>
</evidence>
<evidence type="ECO:0000256" key="1">
    <source>
        <dbReference type="ARBA" id="ARBA00022448"/>
    </source>
</evidence>
<comment type="subunit">
    <text evidence="7">The complex is composed of two ATP-binding proteins (BtuD), two transmembrane proteins (BtuC) and a solute-binding protein (BtuF).</text>
</comment>
<dbReference type="RefSeq" id="WP_058581236.1">
    <property type="nucleotide sequence ID" value="NZ_LOPU01000018.1"/>
</dbReference>
<dbReference type="EC" id="7.6.2.8" evidence="8"/>
<dbReference type="NCBIfam" id="NF010068">
    <property type="entry name" value="PRK13548.1"/>
    <property type="match status" value="1"/>
</dbReference>
<dbReference type="PANTHER" id="PTHR42794">
    <property type="entry name" value="HEMIN IMPORT ATP-BINDING PROTEIN HMUV"/>
    <property type="match status" value="1"/>
</dbReference>
<dbReference type="PROSITE" id="PS50893">
    <property type="entry name" value="ABC_TRANSPORTER_2"/>
    <property type="match status" value="1"/>
</dbReference>
<evidence type="ECO:0000256" key="9">
    <source>
        <dbReference type="ARBA" id="ARBA00073649"/>
    </source>
</evidence>
<evidence type="ECO:0000256" key="4">
    <source>
        <dbReference type="ARBA" id="ARBA00022967"/>
    </source>
</evidence>
<evidence type="ECO:0000256" key="5">
    <source>
        <dbReference type="ARBA" id="ARBA00050590"/>
    </source>
</evidence>
<dbReference type="PROSITE" id="PS00211">
    <property type="entry name" value="ABC_TRANSPORTER_1"/>
    <property type="match status" value="1"/>
</dbReference>
<dbReference type="PANTHER" id="PTHR42794:SF1">
    <property type="entry name" value="HEMIN IMPORT ATP-BINDING PROTEIN HMUV"/>
    <property type="match status" value="1"/>
</dbReference>
<keyword evidence="4" id="KW-1278">Translocase</keyword>
<evidence type="ECO:0000259" key="12">
    <source>
        <dbReference type="PROSITE" id="PS50893"/>
    </source>
</evidence>
<dbReference type="Pfam" id="PF00005">
    <property type="entry name" value="ABC_tran"/>
    <property type="match status" value="1"/>
</dbReference>
<comment type="function">
    <text evidence="6">Required for corrinoid utilization. Probably part of the ABC transporter complex BtuCDF involved in cobalamin (vitamin B12) import. Probably responsible for energy coupling to the transport system.</text>
</comment>
<feature type="compositionally biased region" description="Low complexity" evidence="11">
    <location>
        <begin position="438"/>
        <end position="459"/>
    </location>
</feature>
<dbReference type="SUPFAM" id="SSF52540">
    <property type="entry name" value="P-loop containing nucleoside triphosphate hydrolases"/>
    <property type="match status" value="1"/>
</dbReference>
<dbReference type="CDD" id="cd03214">
    <property type="entry name" value="ABC_Iron-Siderophores_B12_Hemin"/>
    <property type="match status" value="1"/>
</dbReference>
<dbReference type="FunFam" id="3.40.50.300:FF:000134">
    <property type="entry name" value="Iron-enterobactin ABC transporter ATP-binding protein"/>
    <property type="match status" value="1"/>
</dbReference>
<keyword evidence="14" id="KW-1185">Reference proteome</keyword>
<evidence type="ECO:0000256" key="10">
    <source>
        <dbReference type="ARBA" id="ARBA00077139"/>
    </source>
</evidence>
<comment type="catalytic activity">
    <reaction evidence="5">
        <text>an R-cob(III)alamin(out) + ATP + H2O = an R-cob(III)alamin(in) + ADP + phosphate + H(+)</text>
        <dbReference type="Rhea" id="RHEA:17873"/>
        <dbReference type="ChEBI" id="CHEBI:15377"/>
        <dbReference type="ChEBI" id="CHEBI:15378"/>
        <dbReference type="ChEBI" id="CHEBI:30616"/>
        <dbReference type="ChEBI" id="CHEBI:43474"/>
        <dbReference type="ChEBI" id="CHEBI:140785"/>
        <dbReference type="ChEBI" id="CHEBI:456216"/>
        <dbReference type="EC" id="7.6.2.8"/>
    </reaction>
</comment>
<dbReference type="EMBL" id="LOPU01000018">
    <property type="protein sequence ID" value="KTG09881.1"/>
    <property type="molecule type" value="Genomic_DNA"/>
</dbReference>
<feature type="region of interest" description="Disordered" evidence="11">
    <location>
        <begin position="419"/>
        <end position="465"/>
    </location>
</feature>
<keyword evidence="1" id="KW-0813">Transport</keyword>
<gene>
    <name evidence="13" type="primary">btuD</name>
    <name evidence="13" type="ORF">AUR64_09655</name>
</gene>
<dbReference type="STRING" id="1514971.AUR64_09655"/>
<evidence type="ECO:0000256" key="7">
    <source>
        <dbReference type="ARBA" id="ARBA00064420"/>
    </source>
</evidence>
<organism evidence="13 14">
    <name type="scientific">Haloprofundus marisrubri</name>
    <dbReference type="NCBI Taxonomy" id="1514971"/>
    <lineage>
        <taxon>Archaea</taxon>
        <taxon>Methanobacteriati</taxon>
        <taxon>Methanobacteriota</taxon>
        <taxon>Stenosarchaea group</taxon>
        <taxon>Halobacteria</taxon>
        <taxon>Halobacteriales</taxon>
        <taxon>Haloferacaceae</taxon>
        <taxon>Haloprofundus</taxon>
    </lineage>
</organism>
<evidence type="ECO:0000313" key="13">
    <source>
        <dbReference type="EMBL" id="KTG09881.1"/>
    </source>
</evidence>
<protein>
    <recommendedName>
        <fullName evidence="9">Cobalamin import ATP-binding protein BtuD</fullName>
        <ecNumber evidence="8">7.6.2.8</ecNumber>
    </recommendedName>
    <alternativeName>
        <fullName evidence="10">Vitamin B12-transporting ATPase</fullName>
    </alternativeName>
</protein>
<dbReference type="GO" id="GO:0015420">
    <property type="term" value="F:ABC-type vitamin B12 transporter activity"/>
    <property type="evidence" value="ECO:0007669"/>
    <property type="project" value="UniProtKB-EC"/>
</dbReference>
<dbReference type="InterPro" id="IPR017871">
    <property type="entry name" value="ABC_transporter-like_CS"/>
</dbReference>
<evidence type="ECO:0000313" key="14">
    <source>
        <dbReference type="Proteomes" id="UP000054387"/>
    </source>
</evidence>
<dbReference type="GO" id="GO:0005524">
    <property type="term" value="F:ATP binding"/>
    <property type="evidence" value="ECO:0007669"/>
    <property type="project" value="UniProtKB-KW"/>
</dbReference>
<dbReference type="InterPro" id="IPR003593">
    <property type="entry name" value="AAA+_ATPase"/>
</dbReference>
<keyword evidence="3 13" id="KW-0067">ATP-binding</keyword>
<dbReference type="Proteomes" id="UP000054387">
    <property type="component" value="Unassembled WGS sequence"/>
</dbReference>
<comment type="caution">
    <text evidence="13">The sequence shown here is derived from an EMBL/GenBank/DDBJ whole genome shotgun (WGS) entry which is preliminary data.</text>
</comment>
<evidence type="ECO:0000256" key="6">
    <source>
        <dbReference type="ARBA" id="ARBA00058960"/>
    </source>
</evidence>
<dbReference type="InterPro" id="IPR003439">
    <property type="entry name" value="ABC_transporter-like_ATP-bd"/>
</dbReference>
<name>A0A0W1R8M2_9EURY</name>
<feature type="domain" description="ABC transporter" evidence="12">
    <location>
        <begin position="16"/>
        <end position="251"/>
    </location>
</feature>
<dbReference type="InterPro" id="IPR027417">
    <property type="entry name" value="P-loop_NTPase"/>
</dbReference>
<dbReference type="SMART" id="SM00382">
    <property type="entry name" value="AAA"/>
    <property type="match status" value="1"/>
</dbReference>
<dbReference type="Gene3D" id="3.40.50.300">
    <property type="entry name" value="P-loop containing nucleotide triphosphate hydrolases"/>
    <property type="match status" value="1"/>
</dbReference>
<dbReference type="AlphaFoldDB" id="A0A0W1R8M2"/>
<evidence type="ECO:0000256" key="2">
    <source>
        <dbReference type="ARBA" id="ARBA00022741"/>
    </source>
</evidence>
<reference evidence="13 14" key="1">
    <citation type="submission" date="2015-12" db="EMBL/GenBank/DDBJ databases">
        <title>Haloprofundus marisrubri gen. nov., sp. nov., an extremely halophilic archaeon isolated from the Discovery deep brine-seawater interface in the Red Sea.</title>
        <authorList>
            <person name="Zhang G."/>
            <person name="Stingl U."/>
            <person name="Rashid M."/>
        </authorList>
    </citation>
    <scope>NUCLEOTIDE SEQUENCE [LARGE SCALE GENOMIC DNA]</scope>
    <source>
        <strain evidence="13 14">SB9</strain>
    </source>
</reference>
<proteinExistence type="predicted"/>